<evidence type="ECO:0000313" key="1">
    <source>
        <dbReference type="EMBL" id="MEX6690018.1"/>
    </source>
</evidence>
<proteinExistence type="predicted"/>
<dbReference type="Proteomes" id="UP001560573">
    <property type="component" value="Unassembled WGS sequence"/>
</dbReference>
<gene>
    <name evidence="1" type="ORF">QTN47_21090</name>
</gene>
<name>A0ABV3ZN75_9BACT</name>
<comment type="caution">
    <text evidence="1">The sequence shown here is derived from an EMBL/GenBank/DDBJ whole genome shotgun (WGS) entry which is preliminary data.</text>
</comment>
<keyword evidence="2" id="KW-1185">Reference proteome</keyword>
<dbReference type="EMBL" id="JAULBC010000007">
    <property type="protein sequence ID" value="MEX6690018.1"/>
    <property type="molecule type" value="Genomic_DNA"/>
</dbReference>
<sequence>MYAVKMDSSTNDPHSAYLMSLENASAVASKISETGMAIAKSPEKLPITGILDN</sequence>
<organism evidence="1 2">
    <name type="scientific">Danxiaibacter flavus</name>
    <dbReference type="NCBI Taxonomy" id="3049108"/>
    <lineage>
        <taxon>Bacteria</taxon>
        <taxon>Pseudomonadati</taxon>
        <taxon>Bacteroidota</taxon>
        <taxon>Chitinophagia</taxon>
        <taxon>Chitinophagales</taxon>
        <taxon>Chitinophagaceae</taxon>
        <taxon>Danxiaibacter</taxon>
    </lineage>
</organism>
<evidence type="ECO:0000313" key="2">
    <source>
        <dbReference type="Proteomes" id="UP001560573"/>
    </source>
</evidence>
<accession>A0ABV3ZN75</accession>
<reference evidence="1 2" key="1">
    <citation type="submission" date="2023-07" db="EMBL/GenBank/DDBJ databases">
        <authorList>
            <person name="Lian W.-H."/>
        </authorList>
    </citation>
    <scope>NUCLEOTIDE SEQUENCE [LARGE SCALE GENOMIC DNA]</scope>
    <source>
        <strain evidence="1 2">SYSU DXS3180</strain>
    </source>
</reference>
<protein>
    <submittedName>
        <fullName evidence="1">Uncharacterized protein</fullName>
    </submittedName>
</protein>